<name>A0AAV7W0S9_PLEWA</name>
<organism evidence="2 3">
    <name type="scientific">Pleurodeles waltl</name>
    <name type="common">Iberian ribbed newt</name>
    <dbReference type="NCBI Taxonomy" id="8319"/>
    <lineage>
        <taxon>Eukaryota</taxon>
        <taxon>Metazoa</taxon>
        <taxon>Chordata</taxon>
        <taxon>Craniata</taxon>
        <taxon>Vertebrata</taxon>
        <taxon>Euteleostomi</taxon>
        <taxon>Amphibia</taxon>
        <taxon>Batrachia</taxon>
        <taxon>Caudata</taxon>
        <taxon>Salamandroidea</taxon>
        <taxon>Salamandridae</taxon>
        <taxon>Pleurodelinae</taxon>
        <taxon>Pleurodeles</taxon>
    </lineage>
</organism>
<keyword evidence="3" id="KW-1185">Reference proteome</keyword>
<comment type="caution">
    <text evidence="2">The sequence shown here is derived from an EMBL/GenBank/DDBJ whole genome shotgun (WGS) entry which is preliminary data.</text>
</comment>
<feature type="region of interest" description="Disordered" evidence="1">
    <location>
        <begin position="138"/>
        <end position="192"/>
    </location>
</feature>
<protein>
    <submittedName>
        <fullName evidence="2">Uncharacterized protein</fullName>
    </submittedName>
</protein>
<sequence length="233" mass="25870">MQHIIISVHCRNPPLLYSIQFQRLPRVQEDFYTGEGGRVCLRFPSLHILFSRPHVTLIDNFEQPPARLSTDLPILPANQLAQSPPLLARLGVPLQAVLVNLLSKSCGERDDWPVVYTQRQEPTLDWTTSNWPTRPCGRARASGSVKPRVNAASAGAELRRRDIDAAQPAPRPGGGLVTPRTPQSTGPLTRRAKEFNAPVAGVRSLSRWIFRIPDLLDPLQDLGCIESRRLATA</sequence>
<dbReference type="Proteomes" id="UP001066276">
    <property type="component" value="Chromosome 1_2"/>
</dbReference>
<dbReference type="AlphaFoldDB" id="A0AAV7W0S9"/>
<evidence type="ECO:0000313" key="2">
    <source>
        <dbReference type="EMBL" id="KAJ1206654.1"/>
    </source>
</evidence>
<accession>A0AAV7W0S9</accession>
<dbReference type="EMBL" id="JANPWB010000002">
    <property type="protein sequence ID" value="KAJ1206654.1"/>
    <property type="molecule type" value="Genomic_DNA"/>
</dbReference>
<reference evidence="2" key="1">
    <citation type="journal article" date="2022" name="bioRxiv">
        <title>Sequencing and chromosome-scale assembly of the giantPleurodeles waltlgenome.</title>
        <authorList>
            <person name="Brown T."/>
            <person name="Elewa A."/>
            <person name="Iarovenko S."/>
            <person name="Subramanian E."/>
            <person name="Araus A.J."/>
            <person name="Petzold A."/>
            <person name="Susuki M."/>
            <person name="Suzuki K.-i.T."/>
            <person name="Hayashi T."/>
            <person name="Toyoda A."/>
            <person name="Oliveira C."/>
            <person name="Osipova E."/>
            <person name="Leigh N.D."/>
            <person name="Simon A."/>
            <person name="Yun M.H."/>
        </authorList>
    </citation>
    <scope>NUCLEOTIDE SEQUENCE</scope>
    <source>
        <strain evidence="2">20211129_DDA</strain>
        <tissue evidence="2">Liver</tissue>
    </source>
</reference>
<evidence type="ECO:0000313" key="3">
    <source>
        <dbReference type="Proteomes" id="UP001066276"/>
    </source>
</evidence>
<gene>
    <name evidence="2" type="ORF">NDU88_002056</name>
</gene>
<proteinExistence type="predicted"/>
<evidence type="ECO:0000256" key="1">
    <source>
        <dbReference type="SAM" id="MobiDB-lite"/>
    </source>
</evidence>